<accession>A0A1A8TC74</accession>
<dbReference type="RefSeq" id="WP_067014378.1">
    <property type="nucleotide sequence ID" value="NZ_FLOB01000002.1"/>
</dbReference>
<feature type="domain" description="Enoyl-CoA hydratase/isomerase" evidence="4">
    <location>
        <begin position="30"/>
        <end position="366"/>
    </location>
</feature>
<dbReference type="Pfam" id="PF16113">
    <property type="entry name" value="ECH_2"/>
    <property type="match status" value="1"/>
</dbReference>
<dbReference type="GO" id="GO:0003860">
    <property type="term" value="F:3-hydroxyisobutyryl-CoA hydrolase activity"/>
    <property type="evidence" value="ECO:0007669"/>
    <property type="project" value="UniProtKB-EC"/>
</dbReference>
<keyword evidence="6" id="KW-1185">Reference proteome</keyword>
<dbReference type="GO" id="GO:0006574">
    <property type="term" value="P:L-valine catabolic process"/>
    <property type="evidence" value="ECO:0007669"/>
    <property type="project" value="TreeGrafter"/>
</dbReference>
<dbReference type="InterPro" id="IPR029045">
    <property type="entry name" value="ClpP/crotonase-like_dom_sf"/>
</dbReference>
<evidence type="ECO:0000256" key="2">
    <source>
        <dbReference type="ARBA" id="ARBA00011915"/>
    </source>
</evidence>
<comment type="catalytic activity">
    <reaction evidence="1">
        <text>3-hydroxy-2-methylpropanoyl-CoA + H2O = 3-hydroxy-2-methylpropanoate + CoA + H(+)</text>
        <dbReference type="Rhea" id="RHEA:20888"/>
        <dbReference type="ChEBI" id="CHEBI:11805"/>
        <dbReference type="ChEBI" id="CHEBI:15377"/>
        <dbReference type="ChEBI" id="CHEBI:15378"/>
        <dbReference type="ChEBI" id="CHEBI:57287"/>
        <dbReference type="ChEBI" id="CHEBI:57340"/>
        <dbReference type="EC" id="3.1.2.4"/>
    </reaction>
</comment>
<dbReference type="EMBL" id="FLOB01000002">
    <property type="protein sequence ID" value="SBS29439.1"/>
    <property type="molecule type" value="Genomic_DNA"/>
</dbReference>
<dbReference type="InterPro" id="IPR045004">
    <property type="entry name" value="ECH_dom"/>
</dbReference>
<name>A0A1A8TC74_9GAMM</name>
<dbReference type="GO" id="GO:0005829">
    <property type="term" value="C:cytosol"/>
    <property type="evidence" value="ECO:0007669"/>
    <property type="project" value="TreeGrafter"/>
</dbReference>
<protein>
    <recommendedName>
        <fullName evidence="2">3-hydroxyisobutyryl-CoA hydrolase</fullName>
        <ecNumber evidence="2">3.1.2.4</ecNumber>
    </recommendedName>
</protein>
<dbReference type="PANTHER" id="PTHR43176">
    <property type="entry name" value="3-HYDROXYISOBUTYRYL-COA HYDROLASE-RELATED"/>
    <property type="match status" value="1"/>
</dbReference>
<dbReference type="CDD" id="cd06558">
    <property type="entry name" value="crotonase-like"/>
    <property type="match status" value="1"/>
</dbReference>
<reference evidence="5 6" key="1">
    <citation type="submission" date="2016-06" db="EMBL/GenBank/DDBJ databases">
        <authorList>
            <person name="Kjaerup R.B."/>
            <person name="Dalgaard T.S."/>
            <person name="Juul-Madsen H.R."/>
        </authorList>
    </citation>
    <scope>NUCLEOTIDE SEQUENCE [LARGE SCALE GENOMIC DNA]</scope>
    <source>
        <strain evidence="5 6">CECT 8886</strain>
    </source>
</reference>
<dbReference type="InterPro" id="IPR032259">
    <property type="entry name" value="HIBYL-CoA-H"/>
</dbReference>
<evidence type="ECO:0000256" key="3">
    <source>
        <dbReference type="ARBA" id="ARBA00022801"/>
    </source>
</evidence>
<dbReference type="EC" id="3.1.2.4" evidence="2"/>
<dbReference type="Gene3D" id="3.90.226.10">
    <property type="entry name" value="2-enoyl-CoA Hydratase, Chain A, domain 1"/>
    <property type="match status" value="1"/>
</dbReference>
<evidence type="ECO:0000256" key="1">
    <source>
        <dbReference type="ARBA" id="ARBA00001709"/>
    </source>
</evidence>
<keyword evidence="3" id="KW-0378">Hydrolase</keyword>
<gene>
    <name evidence="5" type="primary">echA8_1</name>
    <name evidence="5" type="ORF">MSP8886_01551</name>
</gene>
<evidence type="ECO:0000259" key="4">
    <source>
        <dbReference type="Pfam" id="PF16113"/>
    </source>
</evidence>
<sequence length="382" mass="42610">MANRLSVVEATANSNSVIFDVLPFAKQYKMGVIQLNRPESLNSLTLPMIQAIYSQLEEWAMDQTVVAIWLEGAGAKAFCAGGNVVDVYRSLEKERDTSYCEQFFREEYALDYLLHRFSKPVICWGSGYVMGGGMGLMMASNYRIVTEKSRLSMPEISIGLYPDVGASYFLNQLDDDAVARFLALTAYQVNATDACEIGLATHYLMEQDCAELKQRLMMAQMTDLNPEKVTLIIEQALFTLSQSDDLPLLKPELTALSPTVVSLMTGDIHNIYASMLSYSPECPAMIKAKNTFLTGSPLSAHIIVQQLEWAKHQTLESVFARELELSVSCCKQGDFSEGVRALLVDKDKRPKWLYGRVSDVLEEKVQILLGNKKLIDVMDAEG</sequence>
<dbReference type="SUPFAM" id="SSF52096">
    <property type="entry name" value="ClpP/crotonase"/>
    <property type="match status" value="1"/>
</dbReference>
<dbReference type="PANTHER" id="PTHR43176:SF3">
    <property type="entry name" value="3-HYDROXYISOBUTYRYL-COA HYDROLASE, MITOCHONDRIAL"/>
    <property type="match status" value="1"/>
</dbReference>
<organism evidence="5 6">
    <name type="scientific">Marinomonas spartinae</name>
    <dbReference type="NCBI Taxonomy" id="1792290"/>
    <lineage>
        <taxon>Bacteria</taxon>
        <taxon>Pseudomonadati</taxon>
        <taxon>Pseudomonadota</taxon>
        <taxon>Gammaproteobacteria</taxon>
        <taxon>Oceanospirillales</taxon>
        <taxon>Oceanospirillaceae</taxon>
        <taxon>Marinomonas</taxon>
    </lineage>
</organism>
<dbReference type="GO" id="GO:0016829">
    <property type="term" value="F:lyase activity"/>
    <property type="evidence" value="ECO:0007669"/>
    <property type="project" value="UniProtKB-KW"/>
</dbReference>
<dbReference type="Proteomes" id="UP000092544">
    <property type="component" value="Unassembled WGS sequence"/>
</dbReference>
<evidence type="ECO:0000313" key="6">
    <source>
        <dbReference type="Proteomes" id="UP000092544"/>
    </source>
</evidence>
<evidence type="ECO:0000313" key="5">
    <source>
        <dbReference type="EMBL" id="SBS29439.1"/>
    </source>
</evidence>
<dbReference type="STRING" id="1792290.MSP8886_01551"/>
<dbReference type="AlphaFoldDB" id="A0A1A8TC74"/>
<dbReference type="NCBIfam" id="NF004127">
    <property type="entry name" value="PRK05617.1"/>
    <property type="match status" value="1"/>
</dbReference>
<proteinExistence type="predicted"/>
<keyword evidence="5" id="KW-0456">Lyase</keyword>